<organism evidence="1 2">
    <name type="scientific">Candidatus Brocadia fulgida</name>
    <dbReference type="NCBI Taxonomy" id="380242"/>
    <lineage>
        <taxon>Bacteria</taxon>
        <taxon>Pseudomonadati</taxon>
        <taxon>Planctomycetota</taxon>
        <taxon>Candidatus Brocadiia</taxon>
        <taxon>Candidatus Brocadiales</taxon>
        <taxon>Candidatus Brocadiaceae</taxon>
        <taxon>Candidatus Brocadia</taxon>
    </lineage>
</organism>
<evidence type="ECO:0000313" key="1">
    <source>
        <dbReference type="EMBL" id="KKO18217.1"/>
    </source>
</evidence>
<dbReference type="EMBL" id="LAQJ01000286">
    <property type="protein sequence ID" value="KKO18217.1"/>
    <property type="molecule type" value="Genomic_DNA"/>
</dbReference>
<gene>
    <name evidence="1" type="ORF">BROFUL_03115</name>
</gene>
<dbReference type="GO" id="GO:0090313">
    <property type="term" value="P:regulation of protein targeting to membrane"/>
    <property type="evidence" value="ECO:0007669"/>
    <property type="project" value="TreeGrafter"/>
</dbReference>
<dbReference type="Proteomes" id="UP000034954">
    <property type="component" value="Unassembled WGS sequence"/>
</dbReference>
<proteinExistence type="predicted"/>
<sequence>MKKSILIILVAVCFVVAVGAFVYIYTRRATSDEAIKNRLAGMLKDFGDAEIDSVHFDFLEGITVENFSFVGTSEDARGKTIKIPRIILKHDPQSLIKGRFVINNVIIIAPELTVEKPTDIWSLLDAIKVNFDTAETPPYMDVLQQGIEIRDLKIHIKENPQTSSQEIKLSGIDMTFLPYAGSFKDIIVKGSIDDDFLGNYSFEMKLFPNDPRLDIEASANNVMMNEEFCNRFPYIGKMLWEDYRPVGRVNATCNICFDNRNQQKKMDYVINVNLNGLQAMHKYLPVPIYDLNGEIALNSKKIYLKSLAAYIKNGESTSHAELNGVFDLYGSEKTFIAKVTNLFLNQELLKKATDIDEQMCSKIQPSGLVDLTFQYNEGENQKQDYYLRVNSKGMEIRLADFPLPISSVTGEFNLVNNMMVFKNASGFIECGDQLVFTEMNGVYDMKRGRKIFHFLAPNVSITESFLKNLPNTAVGEKIWTHLQPAGKVGISGTFQGFLEQKDFNYTVDVELKGCELLTGIHKIPFWGVEGRLEFTKEGLLGKRISARCCGGQVEGNLVFKTDTNTNQYEGVMNFSRIALEDLANKIGEKKNTLSGLLHGNVAFHGSGTDPKGFSAEGKVNVNEGYLSEVPIILNIFNVLNLSLPKKESFHSAKIKFGVKEGVIHVSEGMVSSDTVELDGRGNIDFDGKIRFTVAAGFNKGFFSQLPIVGKFFDLVVGGVRKQLTMVEIKGTLLNPTTHLAPFKPLTQSIESMFDILPKHGLNTTSDSEKKAKEKEL</sequence>
<comment type="caution">
    <text evidence="1">The sequence shown here is derived from an EMBL/GenBank/DDBJ whole genome shotgun (WGS) entry which is preliminary data.</text>
</comment>
<evidence type="ECO:0000313" key="2">
    <source>
        <dbReference type="Proteomes" id="UP000034954"/>
    </source>
</evidence>
<reference evidence="1 2" key="1">
    <citation type="journal article" date="2013" name="BMC Microbiol.">
        <title>Identification of the type II cytochrome c maturation pathway in anammox bacteria by comparative genomics.</title>
        <authorList>
            <person name="Ferousi C."/>
            <person name="Speth D.R."/>
            <person name="Reimann J."/>
            <person name="Op den Camp H.J."/>
            <person name="Allen J.W."/>
            <person name="Keltjens J.T."/>
            <person name="Jetten M.S."/>
        </authorList>
    </citation>
    <scope>NUCLEOTIDE SEQUENCE [LARGE SCALE GENOMIC DNA]</scope>
    <source>
        <strain evidence="1">RU1</strain>
    </source>
</reference>
<dbReference type="PANTHER" id="PTHR30441">
    <property type="entry name" value="DUF748 DOMAIN-CONTAINING PROTEIN"/>
    <property type="match status" value="1"/>
</dbReference>
<keyword evidence="2" id="KW-1185">Reference proteome</keyword>
<accession>A0A0M2UQS3</accession>
<dbReference type="AlphaFoldDB" id="A0A0M2UQS3"/>
<dbReference type="InterPro" id="IPR052894">
    <property type="entry name" value="AsmA-related"/>
</dbReference>
<name>A0A0M2UQS3_9BACT</name>
<dbReference type="GO" id="GO:0005886">
    <property type="term" value="C:plasma membrane"/>
    <property type="evidence" value="ECO:0007669"/>
    <property type="project" value="TreeGrafter"/>
</dbReference>
<dbReference type="PANTHER" id="PTHR30441:SF8">
    <property type="entry name" value="DUF748 DOMAIN-CONTAINING PROTEIN"/>
    <property type="match status" value="1"/>
</dbReference>
<protein>
    <submittedName>
        <fullName evidence="1">Uncharacterized protein</fullName>
    </submittedName>
</protein>